<keyword evidence="1" id="KW-0812">Transmembrane</keyword>
<feature type="domain" description="F-box" evidence="2">
    <location>
        <begin position="1"/>
        <end position="34"/>
    </location>
</feature>
<protein>
    <recommendedName>
        <fullName evidence="2">F-box domain-containing protein</fullName>
    </recommendedName>
</protein>
<comment type="caution">
    <text evidence="3">The sequence shown here is derived from an EMBL/GenBank/DDBJ whole genome shotgun (WGS) entry which is preliminary data.</text>
</comment>
<dbReference type="PROSITE" id="PS50181">
    <property type="entry name" value="FBOX"/>
    <property type="match status" value="1"/>
</dbReference>
<dbReference type="CDD" id="cd09917">
    <property type="entry name" value="F-box_SF"/>
    <property type="match status" value="1"/>
</dbReference>
<dbReference type="SUPFAM" id="SSF81383">
    <property type="entry name" value="F-box domain"/>
    <property type="match status" value="1"/>
</dbReference>
<keyword evidence="1" id="KW-0472">Membrane</keyword>
<evidence type="ECO:0000256" key="1">
    <source>
        <dbReference type="SAM" id="Phobius"/>
    </source>
</evidence>
<dbReference type="OrthoDB" id="2954617at2759"/>
<proteinExistence type="predicted"/>
<sequence>MYNLPDELLDHICSFLGREDLWTILQLSSRFRRLATPPYLSRFGISKASIQSGTLELTDSLSPLPIVARIKPIQRLVCFSERGPRSYLRYQTLAYILSETTPIPDIVLYDRCQMLSARNAAWLLSCVPSSANNKLLVVNGSSMRLSRPRSAPPIHWILLPSVSSFHRLVGWSSAVVFGIFILPTWFLCGVILAVINVGMLFMRAYRRLSGPPWSQEERIILDAGTSLEFSGWMRIQTLPGRLTLVTLTKKLSSTFVLGPIRGLPLTAFSSLLASLDLGVHLRLLKLETRTDLIHSELMAFMKRHSHLTSIHVELDALRSSSLTKMPMVPDPENKVFKLIAPSSYIPYLLPAAPNANTVSLLFTPVPKRASTFRRTTFDLVAYRTALTALTALPGTHPLVLTLTLSITAASLPWLDLPDAEAMDASQYPETLLVRVNRLWLSNHGHMRFCASDIRALVRWLGLFPTLQRLTFSPGAIEKISAAECAVLAQAICGACTGINTPQDIDFYITGTGSSL</sequence>
<feature type="transmembrane region" description="Helical" evidence="1">
    <location>
        <begin position="175"/>
        <end position="201"/>
    </location>
</feature>
<dbReference type="Pfam" id="PF12937">
    <property type="entry name" value="F-box-like"/>
    <property type="match status" value="1"/>
</dbReference>
<reference evidence="3" key="1">
    <citation type="submission" date="2020-05" db="EMBL/GenBank/DDBJ databases">
        <title>Mycena genomes resolve the evolution of fungal bioluminescence.</title>
        <authorList>
            <person name="Tsai I.J."/>
        </authorList>
    </citation>
    <scope>NUCLEOTIDE SEQUENCE</scope>
    <source>
        <strain evidence="3">CCC161011</strain>
    </source>
</reference>
<keyword evidence="4" id="KW-1185">Reference proteome</keyword>
<accession>A0A8H7CF81</accession>
<dbReference type="EMBL" id="JACAZI010000024">
    <property type="protein sequence ID" value="KAF7335454.1"/>
    <property type="molecule type" value="Genomic_DNA"/>
</dbReference>
<evidence type="ECO:0000313" key="3">
    <source>
        <dbReference type="EMBL" id="KAF7335454.1"/>
    </source>
</evidence>
<dbReference type="AlphaFoldDB" id="A0A8H7CF81"/>
<dbReference type="Proteomes" id="UP000620124">
    <property type="component" value="Unassembled WGS sequence"/>
</dbReference>
<dbReference type="Gene3D" id="1.20.1280.50">
    <property type="match status" value="1"/>
</dbReference>
<evidence type="ECO:0000259" key="2">
    <source>
        <dbReference type="PROSITE" id="PS50181"/>
    </source>
</evidence>
<keyword evidence="1" id="KW-1133">Transmembrane helix</keyword>
<name>A0A8H7CF81_9AGAR</name>
<gene>
    <name evidence="3" type="ORF">MVEN_02198700</name>
</gene>
<organism evidence="3 4">
    <name type="scientific">Mycena venus</name>
    <dbReference type="NCBI Taxonomy" id="2733690"/>
    <lineage>
        <taxon>Eukaryota</taxon>
        <taxon>Fungi</taxon>
        <taxon>Dikarya</taxon>
        <taxon>Basidiomycota</taxon>
        <taxon>Agaricomycotina</taxon>
        <taxon>Agaricomycetes</taxon>
        <taxon>Agaricomycetidae</taxon>
        <taxon>Agaricales</taxon>
        <taxon>Marasmiineae</taxon>
        <taxon>Mycenaceae</taxon>
        <taxon>Mycena</taxon>
    </lineage>
</organism>
<dbReference type="InterPro" id="IPR036047">
    <property type="entry name" value="F-box-like_dom_sf"/>
</dbReference>
<dbReference type="InterPro" id="IPR001810">
    <property type="entry name" value="F-box_dom"/>
</dbReference>
<evidence type="ECO:0000313" key="4">
    <source>
        <dbReference type="Proteomes" id="UP000620124"/>
    </source>
</evidence>